<evidence type="ECO:0000259" key="1">
    <source>
        <dbReference type="PROSITE" id="PS51186"/>
    </source>
</evidence>
<dbReference type="InterPro" id="IPR000182">
    <property type="entry name" value="GNAT_dom"/>
</dbReference>
<feature type="domain" description="N-acetyltransferase" evidence="1">
    <location>
        <begin position="7"/>
        <end position="146"/>
    </location>
</feature>
<dbReference type="CDD" id="cd04301">
    <property type="entry name" value="NAT_SF"/>
    <property type="match status" value="1"/>
</dbReference>
<dbReference type="InterPro" id="IPR016181">
    <property type="entry name" value="Acyl_CoA_acyltransferase"/>
</dbReference>
<protein>
    <submittedName>
        <fullName evidence="2">GNAT family N-acetyltransferase</fullName>
    </submittedName>
</protein>
<organism evidence="2 3">
    <name type="scientific">Tahibacter amnicola</name>
    <dbReference type="NCBI Taxonomy" id="2976241"/>
    <lineage>
        <taxon>Bacteria</taxon>
        <taxon>Pseudomonadati</taxon>
        <taxon>Pseudomonadota</taxon>
        <taxon>Gammaproteobacteria</taxon>
        <taxon>Lysobacterales</taxon>
        <taxon>Rhodanobacteraceae</taxon>
        <taxon>Tahibacter</taxon>
    </lineage>
</organism>
<dbReference type="SUPFAM" id="SSF55729">
    <property type="entry name" value="Acyl-CoA N-acyltransferases (Nat)"/>
    <property type="match status" value="1"/>
</dbReference>
<keyword evidence="3" id="KW-1185">Reference proteome</keyword>
<dbReference type="EMBL" id="CP104694">
    <property type="protein sequence ID" value="UXI68761.1"/>
    <property type="molecule type" value="Genomic_DNA"/>
</dbReference>
<sequence>MTDAFEITTDPARVDRDVVFRYLSGHSTWARGISRAVVERSLDHSLCFSGYVGSTQVAFARVISDYATFANLVDVFVLPDRRGQGYSKRMMEAVLAHPQLQGLRRFTLATWDAHSLYARYGFTSPSRPESLMERYFPDIYANAATP</sequence>
<name>A0ABY6BGN7_9GAMM</name>
<dbReference type="Proteomes" id="UP001064632">
    <property type="component" value="Chromosome"/>
</dbReference>
<dbReference type="InterPro" id="IPR053144">
    <property type="entry name" value="Acetyltransferase_Butenolide"/>
</dbReference>
<dbReference type="Gene3D" id="3.40.630.30">
    <property type="match status" value="1"/>
</dbReference>
<dbReference type="Pfam" id="PF13508">
    <property type="entry name" value="Acetyltransf_7"/>
    <property type="match status" value="1"/>
</dbReference>
<accession>A0ABY6BGN7</accession>
<dbReference type="PANTHER" id="PTHR43233:SF1">
    <property type="entry name" value="FAMILY N-ACETYLTRANSFERASE, PUTATIVE (AFU_ORTHOLOGUE AFUA_6G03350)-RELATED"/>
    <property type="match status" value="1"/>
</dbReference>
<evidence type="ECO:0000313" key="2">
    <source>
        <dbReference type="EMBL" id="UXI68761.1"/>
    </source>
</evidence>
<proteinExistence type="predicted"/>
<evidence type="ECO:0000313" key="3">
    <source>
        <dbReference type="Proteomes" id="UP001064632"/>
    </source>
</evidence>
<dbReference type="RefSeq" id="WP_261695720.1">
    <property type="nucleotide sequence ID" value="NZ_CP104694.1"/>
</dbReference>
<dbReference type="PROSITE" id="PS51186">
    <property type="entry name" value="GNAT"/>
    <property type="match status" value="1"/>
</dbReference>
<reference evidence="2" key="1">
    <citation type="submission" date="2022-09" db="EMBL/GenBank/DDBJ databases">
        <title>Tahibacter sp. nov., isolated from a fresh water.</title>
        <authorList>
            <person name="Baek J.H."/>
            <person name="Lee J.K."/>
            <person name="Kim J.M."/>
            <person name="Jeon C.O."/>
        </authorList>
    </citation>
    <scope>NUCLEOTIDE SEQUENCE</scope>
    <source>
        <strain evidence="2">W38</strain>
    </source>
</reference>
<gene>
    <name evidence="2" type="ORF">N4264_03660</name>
</gene>
<dbReference type="PANTHER" id="PTHR43233">
    <property type="entry name" value="FAMILY N-ACETYLTRANSFERASE, PUTATIVE (AFU_ORTHOLOGUE AFUA_6G03350)-RELATED"/>
    <property type="match status" value="1"/>
</dbReference>